<feature type="region of interest" description="Disordered" evidence="1">
    <location>
        <begin position="265"/>
        <end position="311"/>
    </location>
</feature>
<protein>
    <submittedName>
        <fullName evidence="3">Protein TALPID3 isoform X5</fullName>
    </submittedName>
</protein>
<organism evidence="2 3">
    <name type="scientific">Cottoperca gobio</name>
    <name type="common">Frogmouth</name>
    <name type="synonym">Aphritis gobio</name>
    <dbReference type="NCBI Taxonomy" id="56716"/>
    <lineage>
        <taxon>Eukaryota</taxon>
        <taxon>Metazoa</taxon>
        <taxon>Chordata</taxon>
        <taxon>Craniata</taxon>
        <taxon>Vertebrata</taxon>
        <taxon>Euteleostomi</taxon>
        <taxon>Actinopterygii</taxon>
        <taxon>Neopterygii</taxon>
        <taxon>Teleostei</taxon>
        <taxon>Neoteleostei</taxon>
        <taxon>Acanthomorphata</taxon>
        <taxon>Eupercaria</taxon>
        <taxon>Perciformes</taxon>
        <taxon>Notothenioidei</taxon>
        <taxon>Bovichtidae</taxon>
        <taxon>Cottoperca</taxon>
    </lineage>
</organism>
<dbReference type="PANTHER" id="PTHR15721">
    <property type="entry name" value="KIAA0586 PROTEIN"/>
    <property type="match status" value="1"/>
</dbReference>
<feature type="compositionally biased region" description="Polar residues" evidence="1">
    <location>
        <begin position="75"/>
        <end position="87"/>
    </location>
</feature>
<dbReference type="Proteomes" id="UP000504630">
    <property type="component" value="Unplaced"/>
</dbReference>
<gene>
    <name evidence="3" type="primary">kiaa0586</name>
</gene>
<sequence length="408" mass="43393">MSVDSALIRQLVSEVLSEQVALMLGQKDSQEPEPVPGSQARHEDSLVQTPAPTPPCSPAPPSRETRPLDTPPLSEPTSLLNHKSPQPITAPEPVTTPPCSSEPTPSAASPPAVHQAPPLLTWGDAELPLDEERLEEHLPLLISVAEEEPPLSTLSPPSLPPAPSPSPPPPEPNPGAASPPSSSSEDSSSSTVTAETEAALRHISEGELLLSVQQEAICSFSSSLQELQEMDFDPPSEGQVRGHDLLLSLLTKMEQGVTHTLRGERPQLEGSWGGGQEEEVSIGEVRDNRTTNPRSYSTSTAAREVQTTSPGQISQCADVSEVSLEATNQDSVVVGDLMIGTLISDLQSDLSLTPPPHPAAEQQQGGARRMEVHLLSITPEEEEEEEEEEDQEEVSAAADTDSSTDDVF</sequence>
<feature type="compositionally biased region" description="Polar residues" evidence="1">
    <location>
        <begin position="290"/>
        <end position="311"/>
    </location>
</feature>
<dbReference type="GeneID" id="115006291"/>
<feature type="region of interest" description="Disordered" evidence="1">
    <location>
        <begin position="349"/>
        <end position="408"/>
    </location>
</feature>
<reference evidence="3" key="1">
    <citation type="submission" date="2025-08" db="UniProtKB">
        <authorList>
            <consortium name="RefSeq"/>
        </authorList>
    </citation>
    <scope>IDENTIFICATION</scope>
</reference>
<evidence type="ECO:0000313" key="2">
    <source>
        <dbReference type="Proteomes" id="UP000504630"/>
    </source>
</evidence>
<dbReference type="AlphaFoldDB" id="A0A6J2PE00"/>
<dbReference type="GO" id="GO:0036064">
    <property type="term" value="C:ciliary basal body"/>
    <property type="evidence" value="ECO:0007669"/>
    <property type="project" value="TreeGrafter"/>
</dbReference>
<evidence type="ECO:0000256" key="1">
    <source>
        <dbReference type="SAM" id="MobiDB-lite"/>
    </source>
</evidence>
<proteinExistence type="predicted"/>
<feature type="compositionally biased region" description="Low complexity" evidence="1">
    <location>
        <begin position="174"/>
        <end position="197"/>
    </location>
</feature>
<dbReference type="CTD" id="9786"/>
<dbReference type="GO" id="GO:0007224">
    <property type="term" value="P:smoothened signaling pathway"/>
    <property type="evidence" value="ECO:0007669"/>
    <property type="project" value="InterPro"/>
</dbReference>
<feature type="compositionally biased region" description="Pro residues" evidence="1">
    <location>
        <begin position="157"/>
        <end position="173"/>
    </location>
</feature>
<feature type="compositionally biased region" description="Pro residues" evidence="1">
    <location>
        <begin position="51"/>
        <end position="61"/>
    </location>
</feature>
<feature type="compositionally biased region" description="Acidic residues" evidence="1">
    <location>
        <begin position="379"/>
        <end position="393"/>
    </location>
</feature>
<dbReference type="GO" id="GO:0005814">
    <property type="term" value="C:centriole"/>
    <property type="evidence" value="ECO:0007669"/>
    <property type="project" value="TreeGrafter"/>
</dbReference>
<name>A0A6J2PE00_COTGO</name>
<accession>A0A6J2PE00</accession>
<dbReference type="RefSeq" id="XP_029284293.1">
    <property type="nucleotide sequence ID" value="XM_029428433.1"/>
</dbReference>
<dbReference type="InterPro" id="IPR029246">
    <property type="entry name" value="TALPID3"/>
</dbReference>
<feature type="region of interest" description="Disordered" evidence="1">
    <location>
        <begin position="23"/>
        <end position="199"/>
    </location>
</feature>
<dbReference type="PANTHER" id="PTHR15721:SF2">
    <property type="entry name" value="PROTEIN TALPID3"/>
    <property type="match status" value="1"/>
</dbReference>
<dbReference type="Pfam" id="PF15324">
    <property type="entry name" value="TALPID3"/>
    <property type="match status" value="1"/>
</dbReference>
<feature type="compositionally biased region" description="Low complexity" evidence="1">
    <location>
        <begin position="97"/>
        <end position="113"/>
    </location>
</feature>
<keyword evidence="2" id="KW-1185">Reference proteome</keyword>
<evidence type="ECO:0000313" key="3">
    <source>
        <dbReference type="RefSeq" id="XP_029284293.1"/>
    </source>
</evidence>